<dbReference type="InterPro" id="IPR031322">
    <property type="entry name" value="Shikimate/glucono_kinase"/>
</dbReference>
<comment type="caution">
    <text evidence="8">The sequence shown here is derived from an EMBL/GenBank/DDBJ whole genome shotgun (WGS) entry which is preliminary data.</text>
</comment>
<dbReference type="PANTHER" id="PTHR21087">
    <property type="entry name" value="SHIKIMATE KINASE"/>
    <property type="match status" value="1"/>
</dbReference>
<evidence type="ECO:0000313" key="8">
    <source>
        <dbReference type="EMBL" id="MFD2585367.1"/>
    </source>
</evidence>
<dbReference type="RefSeq" id="WP_377764769.1">
    <property type="nucleotide sequence ID" value="NZ_JBHULB010000001.1"/>
</dbReference>
<dbReference type="InterPro" id="IPR000623">
    <property type="entry name" value="Shikimate_kinase/TSH1"/>
</dbReference>
<protein>
    <recommendedName>
        <fullName evidence="7">Shikimate kinase</fullName>
        <shortName evidence="7">SK</shortName>
        <ecNumber evidence="7">2.7.1.71</ecNumber>
    </recommendedName>
</protein>
<dbReference type="PANTHER" id="PTHR21087:SF16">
    <property type="entry name" value="SHIKIMATE KINASE 1, CHLOROPLASTIC"/>
    <property type="match status" value="1"/>
</dbReference>
<keyword evidence="5 7" id="KW-0067">ATP-binding</keyword>
<dbReference type="Gene3D" id="3.40.50.300">
    <property type="entry name" value="P-loop containing nucleotide triphosphate hydrolases"/>
    <property type="match status" value="1"/>
</dbReference>
<feature type="binding site" evidence="7">
    <location>
        <position position="119"/>
    </location>
    <ligand>
        <name>ATP</name>
        <dbReference type="ChEBI" id="CHEBI:30616"/>
    </ligand>
</feature>
<comment type="subcellular location">
    <subcellularLocation>
        <location evidence="7">Cytoplasm</location>
    </subcellularLocation>
</comment>
<proteinExistence type="inferred from homology"/>
<comment type="similarity">
    <text evidence="7">Belongs to the shikimate kinase family.</text>
</comment>
<keyword evidence="2 7" id="KW-0808">Transferase</keyword>
<evidence type="ECO:0000256" key="2">
    <source>
        <dbReference type="ARBA" id="ARBA00022679"/>
    </source>
</evidence>
<dbReference type="GO" id="GO:0016301">
    <property type="term" value="F:kinase activity"/>
    <property type="evidence" value="ECO:0007669"/>
    <property type="project" value="UniProtKB-KW"/>
</dbReference>
<accession>A0ABW5MQA6</accession>
<keyword evidence="9" id="KW-1185">Reference proteome</keyword>
<comment type="catalytic activity">
    <reaction evidence="7">
        <text>shikimate + ATP = 3-phosphoshikimate + ADP + H(+)</text>
        <dbReference type="Rhea" id="RHEA:13121"/>
        <dbReference type="ChEBI" id="CHEBI:15378"/>
        <dbReference type="ChEBI" id="CHEBI:30616"/>
        <dbReference type="ChEBI" id="CHEBI:36208"/>
        <dbReference type="ChEBI" id="CHEBI:145989"/>
        <dbReference type="ChEBI" id="CHEBI:456216"/>
        <dbReference type="EC" id="2.7.1.71"/>
    </reaction>
</comment>
<feature type="binding site" evidence="7">
    <location>
        <begin position="10"/>
        <end position="15"/>
    </location>
    <ligand>
        <name>ATP</name>
        <dbReference type="ChEBI" id="CHEBI:30616"/>
    </ligand>
</feature>
<keyword evidence="1 7" id="KW-0028">Amino-acid biosynthesis</keyword>
<evidence type="ECO:0000256" key="3">
    <source>
        <dbReference type="ARBA" id="ARBA00022741"/>
    </source>
</evidence>
<dbReference type="EC" id="2.7.1.71" evidence="7"/>
<comment type="cofactor">
    <cofactor evidence="7">
        <name>Mg(2+)</name>
        <dbReference type="ChEBI" id="CHEBI:18420"/>
    </cofactor>
    <text evidence="7">Binds 1 Mg(2+) ion per subunit.</text>
</comment>
<dbReference type="HAMAP" id="MF_00109">
    <property type="entry name" value="Shikimate_kinase"/>
    <property type="match status" value="1"/>
</dbReference>
<dbReference type="CDD" id="cd00464">
    <property type="entry name" value="SK"/>
    <property type="match status" value="1"/>
</dbReference>
<evidence type="ECO:0000256" key="5">
    <source>
        <dbReference type="ARBA" id="ARBA00022840"/>
    </source>
</evidence>
<keyword evidence="7" id="KW-0479">Metal-binding</keyword>
<dbReference type="PRINTS" id="PR01100">
    <property type="entry name" value="SHIKIMTKNASE"/>
</dbReference>
<feature type="binding site" evidence="7">
    <location>
        <position position="14"/>
    </location>
    <ligand>
        <name>Mg(2+)</name>
        <dbReference type="ChEBI" id="CHEBI:18420"/>
    </ligand>
</feature>
<feature type="binding site" evidence="7">
    <location>
        <position position="32"/>
    </location>
    <ligand>
        <name>substrate</name>
    </ligand>
</feature>
<reference evidence="9" key="1">
    <citation type="journal article" date="2019" name="Int. J. Syst. Evol. Microbiol.">
        <title>The Global Catalogue of Microorganisms (GCM) 10K type strain sequencing project: providing services to taxonomists for standard genome sequencing and annotation.</title>
        <authorList>
            <consortium name="The Broad Institute Genomics Platform"/>
            <consortium name="The Broad Institute Genome Sequencing Center for Infectious Disease"/>
            <person name="Wu L."/>
            <person name="Ma J."/>
        </authorList>
    </citation>
    <scope>NUCLEOTIDE SEQUENCE [LARGE SCALE GENOMIC DNA]</scope>
    <source>
        <strain evidence="9">KCTC 52368</strain>
    </source>
</reference>
<evidence type="ECO:0000256" key="4">
    <source>
        <dbReference type="ARBA" id="ARBA00022777"/>
    </source>
</evidence>
<dbReference type="Proteomes" id="UP001597526">
    <property type="component" value="Unassembled WGS sequence"/>
</dbReference>
<keyword evidence="7" id="KW-0460">Magnesium</keyword>
<gene>
    <name evidence="7" type="primary">aroK</name>
    <name evidence="8" type="ORF">ACFSQJ_00395</name>
</gene>
<sequence>MKVVLVGYMASGKSTIGKELANTLRIDFVDLDKAIAEEAGLSITELFKKKGELFFRKTEALVLEKLLHSNKSFVLATGGGTPCYGNNMKIITENASTSVYLKLSIPSLLDRISKEKETRPLVAGIANDDLPEFVGKHLFERSMHYQKADSIVTCEAKTVNEVVEEIKEVLG</sequence>
<comment type="caution">
    <text evidence="7">Lacks conserved residue(s) required for the propagation of feature annotation.</text>
</comment>
<feature type="binding site" evidence="7">
    <location>
        <position position="141"/>
    </location>
    <ligand>
        <name>substrate</name>
    </ligand>
</feature>
<evidence type="ECO:0000256" key="6">
    <source>
        <dbReference type="ARBA" id="ARBA00023141"/>
    </source>
</evidence>
<evidence type="ECO:0000256" key="7">
    <source>
        <dbReference type="HAMAP-Rule" id="MF_00109"/>
    </source>
</evidence>
<feature type="binding site" evidence="7">
    <location>
        <position position="56"/>
    </location>
    <ligand>
        <name>substrate</name>
    </ligand>
</feature>
<dbReference type="Pfam" id="PF01202">
    <property type="entry name" value="SKI"/>
    <property type="match status" value="1"/>
</dbReference>
<keyword evidence="6 7" id="KW-0057">Aromatic amino acid biosynthesis</keyword>
<keyword evidence="4 7" id="KW-0418">Kinase</keyword>
<comment type="subunit">
    <text evidence="7">Monomer.</text>
</comment>
<evidence type="ECO:0000256" key="1">
    <source>
        <dbReference type="ARBA" id="ARBA00022605"/>
    </source>
</evidence>
<comment type="pathway">
    <text evidence="7">Metabolic intermediate biosynthesis; chorismate biosynthesis; chorismate from D-erythrose 4-phosphate and phosphoenolpyruvate: step 5/7.</text>
</comment>
<name>A0ABW5MQA6_9FLAO</name>
<organism evidence="8 9">
    <name type="scientific">Croceitalea marina</name>
    <dbReference type="NCBI Taxonomy" id="1775166"/>
    <lineage>
        <taxon>Bacteria</taxon>
        <taxon>Pseudomonadati</taxon>
        <taxon>Bacteroidota</taxon>
        <taxon>Flavobacteriia</taxon>
        <taxon>Flavobacteriales</taxon>
        <taxon>Flavobacteriaceae</taxon>
        <taxon>Croceitalea</taxon>
    </lineage>
</organism>
<keyword evidence="3 7" id="KW-0547">Nucleotide-binding</keyword>
<feature type="binding site" evidence="7">
    <location>
        <position position="79"/>
    </location>
    <ligand>
        <name>substrate</name>
    </ligand>
</feature>
<dbReference type="SUPFAM" id="SSF52540">
    <property type="entry name" value="P-loop containing nucleoside triphosphate hydrolases"/>
    <property type="match status" value="1"/>
</dbReference>
<dbReference type="EMBL" id="JBHULB010000001">
    <property type="protein sequence ID" value="MFD2585367.1"/>
    <property type="molecule type" value="Genomic_DNA"/>
</dbReference>
<comment type="function">
    <text evidence="7">Catalyzes the specific phosphorylation of the 3-hydroxyl group of shikimic acid using ATP as a cosubstrate.</text>
</comment>
<dbReference type="InterPro" id="IPR027417">
    <property type="entry name" value="P-loop_NTPase"/>
</dbReference>
<keyword evidence="7" id="KW-0963">Cytoplasm</keyword>
<evidence type="ECO:0000313" key="9">
    <source>
        <dbReference type="Proteomes" id="UP001597526"/>
    </source>
</evidence>